<reference evidence="2" key="1">
    <citation type="journal article" date="2019" name="Sci. Rep.">
        <title>Draft genome of Tanacetum cinerariifolium, the natural source of mosquito coil.</title>
        <authorList>
            <person name="Yamashiro T."/>
            <person name="Shiraishi A."/>
            <person name="Satake H."/>
            <person name="Nakayama K."/>
        </authorList>
    </citation>
    <scope>NUCLEOTIDE SEQUENCE</scope>
</reference>
<evidence type="ECO:0000313" key="2">
    <source>
        <dbReference type="EMBL" id="GFD59291.1"/>
    </source>
</evidence>
<proteinExistence type="predicted"/>
<accession>A0A699XQS7</accession>
<gene>
    <name evidence="2" type="ORF">Tci_931260</name>
</gene>
<protein>
    <submittedName>
        <fullName evidence="2">Uncharacterized protein</fullName>
    </submittedName>
</protein>
<organism evidence="2">
    <name type="scientific">Tanacetum cinerariifolium</name>
    <name type="common">Dalmatian daisy</name>
    <name type="synonym">Chrysanthemum cinerariifolium</name>
    <dbReference type="NCBI Taxonomy" id="118510"/>
    <lineage>
        <taxon>Eukaryota</taxon>
        <taxon>Viridiplantae</taxon>
        <taxon>Streptophyta</taxon>
        <taxon>Embryophyta</taxon>
        <taxon>Tracheophyta</taxon>
        <taxon>Spermatophyta</taxon>
        <taxon>Magnoliopsida</taxon>
        <taxon>eudicotyledons</taxon>
        <taxon>Gunneridae</taxon>
        <taxon>Pentapetalae</taxon>
        <taxon>asterids</taxon>
        <taxon>campanulids</taxon>
        <taxon>Asterales</taxon>
        <taxon>Asteraceae</taxon>
        <taxon>Asteroideae</taxon>
        <taxon>Anthemideae</taxon>
        <taxon>Anthemidinae</taxon>
        <taxon>Tanacetum</taxon>
    </lineage>
</organism>
<feature type="non-terminal residue" evidence="2">
    <location>
        <position position="1"/>
    </location>
</feature>
<dbReference type="EMBL" id="BKCJ011863180">
    <property type="protein sequence ID" value="GFD59291.1"/>
    <property type="molecule type" value="Genomic_DNA"/>
</dbReference>
<evidence type="ECO:0000256" key="1">
    <source>
        <dbReference type="SAM" id="MobiDB-lite"/>
    </source>
</evidence>
<dbReference type="AlphaFoldDB" id="A0A699XQS7"/>
<sequence>VVGRPKSVSLDRAPFRRPEKSRGLPADEAPFVLLAESSMRPEKPKSSNRDHDGSGVVAAGDVAD</sequence>
<feature type="compositionally biased region" description="Basic and acidic residues" evidence="1">
    <location>
        <begin position="13"/>
        <end position="22"/>
    </location>
</feature>
<feature type="region of interest" description="Disordered" evidence="1">
    <location>
        <begin position="1"/>
        <end position="64"/>
    </location>
</feature>
<comment type="caution">
    <text evidence="2">The sequence shown here is derived from an EMBL/GenBank/DDBJ whole genome shotgun (WGS) entry which is preliminary data.</text>
</comment>
<name>A0A699XQS7_TANCI</name>
<feature type="compositionally biased region" description="Basic and acidic residues" evidence="1">
    <location>
        <begin position="39"/>
        <end position="53"/>
    </location>
</feature>